<name>A0ABM0GIG3_SACKO</name>
<keyword evidence="3" id="KW-0812">Transmembrane</keyword>
<evidence type="ECO:0000313" key="5">
    <source>
        <dbReference type="Proteomes" id="UP000694865"/>
    </source>
</evidence>
<dbReference type="CDD" id="cd08024">
    <property type="entry name" value="GH16_CCF"/>
    <property type="match status" value="1"/>
</dbReference>
<comment type="similarity">
    <text evidence="1">Belongs to the glycosyl hydrolase 16 family.</text>
</comment>
<dbReference type="PANTHER" id="PTHR10963">
    <property type="entry name" value="GLYCOSYL HYDROLASE-RELATED"/>
    <property type="match status" value="1"/>
</dbReference>
<dbReference type="RefSeq" id="XP_002730539.1">
    <property type="nucleotide sequence ID" value="XM_002730493.1"/>
</dbReference>
<feature type="domain" description="GH16" evidence="4">
    <location>
        <begin position="80"/>
        <end position="413"/>
    </location>
</feature>
<evidence type="ECO:0000259" key="4">
    <source>
        <dbReference type="PROSITE" id="PS51762"/>
    </source>
</evidence>
<dbReference type="SUPFAM" id="SSF49899">
    <property type="entry name" value="Concanavalin A-like lectins/glucanases"/>
    <property type="match status" value="1"/>
</dbReference>
<dbReference type="Pfam" id="PF26113">
    <property type="entry name" value="GH16_XgeA"/>
    <property type="match status" value="1"/>
</dbReference>
<evidence type="ECO:0000256" key="3">
    <source>
        <dbReference type="SAM" id="Phobius"/>
    </source>
</evidence>
<dbReference type="PANTHER" id="PTHR10963:SF55">
    <property type="entry name" value="GLYCOSIDE HYDROLASE FAMILY 16 PROTEIN"/>
    <property type="match status" value="1"/>
</dbReference>
<keyword evidence="3" id="KW-0472">Membrane</keyword>
<keyword evidence="5" id="KW-1185">Reference proteome</keyword>
<keyword evidence="3" id="KW-1133">Transmembrane helix</keyword>
<dbReference type="InterPro" id="IPR000757">
    <property type="entry name" value="Beta-glucanase-like"/>
</dbReference>
<dbReference type="GeneID" id="100369111"/>
<protein>
    <submittedName>
        <fullName evidence="6">Beta-1,3-glucan-binding protein-like</fullName>
    </submittedName>
</protein>
<dbReference type="Proteomes" id="UP000694865">
    <property type="component" value="Unplaced"/>
</dbReference>
<feature type="transmembrane region" description="Helical" evidence="3">
    <location>
        <begin position="58"/>
        <end position="81"/>
    </location>
</feature>
<reference evidence="6" key="1">
    <citation type="submission" date="2025-08" db="UniProtKB">
        <authorList>
            <consortium name="RefSeq"/>
        </authorList>
    </citation>
    <scope>IDENTIFICATION</scope>
    <source>
        <tissue evidence="6">Testes</tissue>
    </source>
</reference>
<feature type="region of interest" description="Disordered" evidence="2">
    <location>
        <begin position="1"/>
        <end position="20"/>
    </location>
</feature>
<evidence type="ECO:0000313" key="6">
    <source>
        <dbReference type="RefSeq" id="XP_002730539.1"/>
    </source>
</evidence>
<evidence type="ECO:0000256" key="1">
    <source>
        <dbReference type="ARBA" id="ARBA00006865"/>
    </source>
</evidence>
<dbReference type="InterPro" id="IPR013320">
    <property type="entry name" value="ConA-like_dom_sf"/>
</dbReference>
<accession>A0ABM0GIG3</accession>
<sequence>MAEHQGSNLSASNSGSQKDASTASYDNLAIEEGDKVLYANISSSKNTSAEKSTNSKPLIIFLVLTLFVVLAVAITVIALYATGNLPLSSSDDLIFEDTFDTFRFDWWQHEITAGGGGNWEFEYYTNNRSNSYVRDNILYIKPTLTLDKFNNDENAILHGTLDLWGHTPANLCTGNAWWGCSRTGDGNSIVNPIQSARIRTVHSFSVKYGKVEVVAKMPQGDWIWPAIWMLPKYNEYGDWPASGEIDIVETKGNVDYKSPDGVSQGVDSMGSTMHWGPCWPWNGWDKTHATKFFVDDELILKVDPGKDGFYKYGGWHESIPDVMNPWANSPNKMAPFDKEFYIVMNVAVGGTNGFFWEGNINGGYPKPWSNDSPTAAKDFWEARNLWYPTWNPEVNNGESAAMQIKSVRVWRGK</sequence>
<dbReference type="Gene3D" id="2.60.120.200">
    <property type="match status" value="1"/>
</dbReference>
<evidence type="ECO:0000256" key="2">
    <source>
        <dbReference type="SAM" id="MobiDB-lite"/>
    </source>
</evidence>
<gene>
    <name evidence="6" type="primary">LOC100369111</name>
</gene>
<proteinExistence type="inferred from homology"/>
<dbReference type="PROSITE" id="PS51762">
    <property type="entry name" value="GH16_2"/>
    <property type="match status" value="1"/>
</dbReference>
<organism evidence="5 6">
    <name type="scientific">Saccoglossus kowalevskii</name>
    <name type="common">Acorn worm</name>
    <dbReference type="NCBI Taxonomy" id="10224"/>
    <lineage>
        <taxon>Eukaryota</taxon>
        <taxon>Metazoa</taxon>
        <taxon>Hemichordata</taxon>
        <taxon>Enteropneusta</taxon>
        <taxon>Harrimaniidae</taxon>
        <taxon>Saccoglossus</taxon>
    </lineage>
</organism>
<dbReference type="InterPro" id="IPR050546">
    <property type="entry name" value="Glycosyl_Hydrlase_16"/>
</dbReference>